<reference evidence="5 6" key="1">
    <citation type="submission" date="2019-10" db="EMBL/GenBank/DDBJ databases">
        <title>Lysobacter alkalisoli sp. nov., isolated from saline-alkaline soil.</title>
        <authorList>
            <person name="Sun J.-Q."/>
        </authorList>
    </citation>
    <scope>NUCLEOTIDE SEQUENCE [LARGE SCALE GENOMIC DNA]</scope>
    <source>
        <strain evidence="5 6">KCTC 42381</strain>
    </source>
</reference>
<dbReference type="PROSITE" id="PS00061">
    <property type="entry name" value="ADH_SHORT"/>
    <property type="match status" value="1"/>
</dbReference>
<accession>A0A508B718</accession>
<organism evidence="5 6">
    <name type="scientific">Marilutibacter maris</name>
    <dbReference type="NCBI Taxonomy" id="1605891"/>
    <lineage>
        <taxon>Bacteria</taxon>
        <taxon>Pseudomonadati</taxon>
        <taxon>Pseudomonadota</taxon>
        <taxon>Gammaproteobacteria</taxon>
        <taxon>Lysobacterales</taxon>
        <taxon>Lysobacteraceae</taxon>
        <taxon>Marilutibacter</taxon>
    </lineage>
</organism>
<dbReference type="Gene3D" id="3.40.50.720">
    <property type="entry name" value="NAD(P)-binding Rossmann-like Domain"/>
    <property type="match status" value="1"/>
</dbReference>
<protein>
    <submittedName>
        <fullName evidence="5">SDR family NAD(P)-dependent oxidoreductase</fullName>
    </submittedName>
</protein>
<dbReference type="PRINTS" id="PR00081">
    <property type="entry name" value="GDHRDH"/>
</dbReference>
<keyword evidence="2" id="KW-0560">Oxidoreductase</keyword>
<dbReference type="EMBL" id="VICD02000005">
    <property type="protein sequence ID" value="KAB8198782.1"/>
    <property type="molecule type" value="Genomic_DNA"/>
</dbReference>
<evidence type="ECO:0000256" key="1">
    <source>
        <dbReference type="ARBA" id="ARBA00006484"/>
    </source>
</evidence>
<dbReference type="PANTHER" id="PTHR43115">
    <property type="entry name" value="DEHYDROGENASE/REDUCTASE SDR FAMILY MEMBER 11"/>
    <property type="match status" value="1"/>
</dbReference>
<feature type="domain" description="Ketoreductase" evidence="4">
    <location>
        <begin position="19"/>
        <end position="203"/>
    </location>
</feature>
<evidence type="ECO:0000259" key="4">
    <source>
        <dbReference type="SMART" id="SM00822"/>
    </source>
</evidence>
<dbReference type="RefSeq" id="WP_141480757.1">
    <property type="nucleotide sequence ID" value="NZ_VICD02000005.1"/>
</dbReference>
<dbReference type="PRINTS" id="PR00080">
    <property type="entry name" value="SDRFAMILY"/>
</dbReference>
<evidence type="ECO:0000313" key="6">
    <source>
        <dbReference type="Proteomes" id="UP000320431"/>
    </source>
</evidence>
<evidence type="ECO:0000313" key="5">
    <source>
        <dbReference type="EMBL" id="KAB8198782.1"/>
    </source>
</evidence>
<dbReference type="InterPro" id="IPR057326">
    <property type="entry name" value="KR_dom"/>
</dbReference>
<dbReference type="AlphaFoldDB" id="A0A508B718"/>
<dbReference type="GO" id="GO:0016616">
    <property type="term" value="F:oxidoreductase activity, acting on the CH-OH group of donors, NAD or NADP as acceptor"/>
    <property type="evidence" value="ECO:0007669"/>
    <property type="project" value="UniProtKB-ARBA"/>
</dbReference>
<sequence length="257" mass="26799">MSTPSIPQSPLHQDPVHGKVVAITGASSGIGEATALHLAAHGARLLLGARRRERLDALVARIREQGGEAVAQTVDVTRRDQVEAFVGAAVAHFGRLDVMVGNAGVMPLSPLDAGRVDEWDRMIDVNIKGVLYGIAAALPVMRSQRSGHFVNLSSVAGQVVFPGGAVYCGTKFAVNAISEGLRQEAGADIRVTTIAPGATASELFDSITDATTREHLDATLPEPIPAAAIARAIAFAIGQPADVDVNQIVVRPTAQLL</sequence>
<dbReference type="InterPro" id="IPR002347">
    <property type="entry name" value="SDR_fam"/>
</dbReference>
<dbReference type="Proteomes" id="UP000320431">
    <property type="component" value="Unassembled WGS sequence"/>
</dbReference>
<dbReference type="InterPro" id="IPR020904">
    <property type="entry name" value="Sc_DH/Rdtase_CS"/>
</dbReference>
<evidence type="ECO:0000256" key="3">
    <source>
        <dbReference type="RuleBase" id="RU000363"/>
    </source>
</evidence>
<gene>
    <name evidence="5" type="ORF">FKV24_000330</name>
</gene>
<name>A0A508B718_9GAMM</name>
<dbReference type="PANTHER" id="PTHR43115:SF4">
    <property type="entry name" value="DEHYDROGENASE_REDUCTASE SDR FAMILY MEMBER 11"/>
    <property type="match status" value="1"/>
</dbReference>
<dbReference type="Pfam" id="PF00106">
    <property type="entry name" value="adh_short"/>
    <property type="match status" value="1"/>
</dbReference>
<dbReference type="FunFam" id="3.40.50.720:FF:000047">
    <property type="entry name" value="NADP-dependent L-serine/L-allo-threonine dehydrogenase"/>
    <property type="match status" value="1"/>
</dbReference>
<proteinExistence type="inferred from homology"/>
<comment type="similarity">
    <text evidence="1 3">Belongs to the short-chain dehydrogenases/reductases (SDR) family.</text>
</comment>
<evidence type="ECO:0000256" key="2">
    <source>
        <dbReference type="ARBA" id="ARBA00023002"/>
    </source>
</evidence>
<dbReference type="SUPFAM" id="SSF51735">
    <property type="entry name" value="NAD(P)-binding Rossmann-fold domains"/>
    <property type="match status" value="1"/>
</dbReference>
<dbReference type="SMART" id="SM00822">
    <property type="entry name" value="PKS_KR"/>
    <property type="match status" value="1"/>
</dbReference>
<comment type="caution">
    <text evidence="5">The sequence shown here is derived from an EMBL/GenBank/DDBJ whole genome shotgun (WGS) entry which is preliminary data.</text>
</comment>
<dbReference type="InterPro" id="IPR036291">
    <property type="entry name" value="NAD(P)-bd_dom_sf"/>
</dbReference>